<dbReference type="PANTHER" id="PTHR30069:SF29">
    <property type="entry name" value="HEMOGLOBIN AND HEMOGLOBIN-HAPTOGLOBIN-BINDING PROTEIN 1-RELATED"/>
    <property type="match status" value="1"/>
</dbReference>
<dbReference type="PROSITE" id="PS52016">
    <property type="entry name" value="TONB_DEPENDENT_REC_3"/>
    <property type="match status" value="1"/>
</dbReference>
<dbReference type="GO" id="GO:0015344">
    <property type="term" value="F:siderophore uptake transmembrane transporter activity"/>
    <property type="evidence" value="ECO:0007669"/>
    <property type="project" value="TreeGrafter"/>
</dbReference>
<dbReference type="RefSeq" id="WP_285233872.1">
    <property type="nucleotide sequence ID" value="NZ_CP116346.1"/>
</dbReference>
<comment type="similarity">
    <text evidence="2 11 12">Belongs to the TonB-dependent receptor family.</text>
</comment>
<evidence type="ECO:0000256" key="6">
    <source>
        <dbReference type="ARBA" id="ARBA00022729"/>
    </source>
</evidence>
<dbReference type="GO" id="GO:0009279">
    <property type="term" value="C:cell outer membrane"/>
    <property type="evidence" value="ECO:0007669"/>
    <property type="project" value="UniProtKB-SubCell"/>
</dbReference>
<evidence type="ECO:0000256" key="8">
    <source>
        <dbReference type="ARBA" id="ARBA00023136"/>
    </source>
</evidence>
<proteinExistence type="inferred from homology"/>
<evidence type="ECO:0000313" key="16">
    <source>
        <dbReference type="EMBL" id="WIT12771.1"/>
    </source>
</evidence>
<evidence type="ECO:0000313" key="17">
    <source>
        <dbReference type="Proteomes" id="UP001177769"/>
    </source>
</evidence>
<evidence type="ECO:0000256" key="3">
    <source>
        <dbReference type="ARBA" id="ARBA00022448"/>
    </source>
</evidence>
<accession>A0AA95SR32</accession>
<dbReference type="Gene3D" id="2.40.170.20">
    <property type="entry name" value="TonB-dependent receptor, beta-barrel domain"/>
    <property type="match status" value="1"/>
</dbReference>
<evidence type="ECO:0000256" key="13">
    <source>
        <dbReference type="SAM" id="SignalP"/>
    </source>
</evidence>
<dbReference type="Proteomes" id="UP001177769">
    <property type="component" value="Chromosome"/>
</dbReference>
<evidence type="ECO:0000259" key="15">
    <source>
        <dbReference type="Pfam" id="PF07715"/>
    </source>
</evidence>
<feature type="signal peptide" evidence="13">
    <location>
        <begin position="1"/>
        <end position="19"/>
    </location>
</feature>
<feature type="chain" id="PRO_5041729747" evidence="13">
    <location>
        <begin position="20"/>
        <end position="694"/>
    </location>
</feature>
<evidence type="ECO:0000259" key="14">
    <source>
        <dbReference type="Pfam" id="PF00593"/>
    </source>
</evidence>
<dbReference type="CDD" id="cd01347">
    <property type="entry name" value="ligand_gated_channel"/>
    <property type="match status" value="1"/>
</dbReference>
<keyword evidence="8 11" id="KW-0472">Membrane</keyword>
<dbReference type="Pfam" id="PF07715">
    <property type="entry name" value="Plug"/>
    <property type="match status" value="1"/>
</dbReference>
<evidence type="ECO:0000256" key="5">
    <source>
        <dbReference type="ARBA" id="ARBA00022692"/>
    </source>
</evidence>
<dbReference type="KEGG" id="pais:PFX98_03915"/>
<keyword evidence="3 11" id="KW-0813">Transport</keyword>
<dbReference type="EMBL" id="CP116346">
    <property type="protein sequence ID" value="WIT12771.1"/>
    <property type="molecule type" value="Genomic_DNA"/>
</dbReference>
<gene>
    <name evidence="16" type="ORF">PFX98_03915</name>
</gene>
<evidence type="ECO:0000256" key="10">
    <source>
        <dbReference type="ARBA" id="ARBA00023237"/>
    </source>
</evidence>
<dbReference type="AlphaFoldDB" id="A0AA95SR32"/>
<name>A0AA95SR32_9BURK</name>
<reference evidence="16" key="1">
    <citation type="submission" date="2023-01" db="EMBL/GenBank/DDBJ databases">
        <title>Whole genome sequence of Paucibacter sp. S2-9 isolated from pond sediment.</title>
        <authorList>
            <person name="Jung J.Y."/>
        </authorList>
    </citation>
    <scope>NUCLEOTIDE SEQUENCE</scope>
    <source>
        <strain evidence="16">S2-9</strain>
    </source>
</reference>
<evidence type="ECO:0000256" key="1">
    <source>
        <dbReference type="ARBA" id="ARBA00004571"/>
    </source>
</evidence>
<feature type="domain" description="TonB-dependent receptor-like beta-barrel" evidence="14">
    <location>
        <begin position="241"/>
        <end position="653"/>
    </location>
</feature>
<evidence type="ECO:0000256" key="2">
    <source>
        <dbReference type="ARBA" id="ARBA00009810"/>
    </source>
</evidence>
<dbReference type="InterPro" id="IPR037066">
    <property type="entry name" value="Plug_dom_sf"/>
</dbReference>
<evidence type="ECO:0000256" key="9">
    <source>
        <dbReference type="ARBA" id="ARBA00023170"/>
    </source>
</evidence>
<feature type="domain" description="TonB-dependent receptor plug" evidence="15">
    <location>
        <begin position="46"/>
        <end position="158"/>
    </location>
</feature>
<evidence type="ECO:0000256" key="4">
    <source>
        <dbReference type="ARBA" id="ARBA00022452"/>
    </source>
</evidence>
<keyword evidence="7 12" id="KW-0798">TonB box</keyword>
<dbReference type="SUPFAM" id="SSF56935">
    <property type="entry name" value="Porins"/>
    <property type="match status" value="1"/>
</dbReference>
<keyword evidence="10 11" id="KW-0998">Cell outer membrane</keyword>
<dbReference type="InterPro" id="IPR039426">
    <property type="entry name" value="TonB-dep_rcpt-like"/>
</dbReference>
<evidence type="ECO:0000256" key="7">
    <source>
        <dbReference type="ARBA" id="ARBA00023077"/>
    </source>
</evidence>
<keyword evidence="4 11" id="KW-1134">Transmembrane beta strand</keyword>
<keyword evidence="5 11" id="KW-0812">Transmembrane</keyword>
<sequence>MRRNHGLALLALWVASAQAQQRDEDLALAYDEAATISIATGSSQPLRRAPAVASVITAADITAMGATNLDQVLESVPGVHVSVNAINYASIYAVRGIFSAISTNPHVLLLLDGVPMKGAYSGDKGTQWSGLPLEHVARIEVIRGPGSALYGADAFAGVINVVTKSAADIKGSAAGVRLGAFGSREAWLQHGGSVGPLQLVAYVYGGRSDGQRELITADAATRLDKLFGTHASRAPGPVNTFHRDLDLGLKLNWGDWHLNGSQQWRPRMATGAGVNSALDPDSYTSSRRSILELGWASTSPDRDWQLGASLSHTRYTEESPVGLMLFPPGTRIGPNLFPDGMIGGPWRWDRQTRLSAHAGYTGWQGHVLRVGLGHEDINLFASRTYKNFLLSPTGVPIPTGPVIEYSAIQPHIPPSRRRNLFVFVQDEWQLAPDWALTLGLRDDRYSDLGSTVNPRLALVWDAAYNLTVKLLHGQAFRAAGFNEQYTVNPVATGNPQLKPERIATHELALEWQAHSTLQLKLNVYRFDMRDQVRVVPNPAPATGASYQNQGRLRGQGLEMEAHWQALRQLQLTAQLSLQHTLDVATGTDAGYAPHHHLFVRADWRLMGEALLGAQFNAVGGRARAAGDARPPVADYRTLDLQLRHGGEQRGPGWALALRNAFDAKPREPSQSAINLPGDLPLAGRSWYVEGSYRF</sequence>
<organism evidence="16 17">
    <name type="scientific">Paucibacter sediminis</name>
    <dbReference type="NCBI Taxonomy" id="3019553"/>
    <lineage>
        <taxon>Bacteria</taxon>
        <taxon>Pseudomonadati</taxon>
        <taxon>Pseudomonadota</taxon>
        <taxon>Betaproteobacteria</taxon>
        <taxon>Burkholderiales</taxon>
        <taxon>Sphaerotilaceae</taxon>
        <taxon>Roseateles</taxon>
    </lineage>
</organism>
<dbReference type="GO" id="GO:0044718">
    <property type="term" value="P:siderophore transmembrane transport"/>
    <property type="evidence" value="ECO:0007669"/>
    <property type="project" value="TreeGrafter"/>
</dbReference>
<keyword evidence="9 16" id="KW-0675">Receptor</keyword>
<keyword evidence="17" id="KW-1185">Reference proteome</keyword>
<dbReference type="InterPro" id="IPR036942">
    <property type="entry name" value="Beta-barrel_TonB_sf"/>
</dbReference>
<keyword evidence="6 13" id="KW-0732">Signal</keyword>
<comment type="subcellular location">
    <subcellularLocation>
        <location evidence="1 11">Cell outer membrane</location>
        <topology evidence="1 11">Multi-pass membrane protein</topology>
    </subcellularLocation>
</comment>
<protein>
    <submittedName>
        <fullName evidence="16">TonB-dependent receptor</fullName>
    </submittedName>
</protein>
<dbReference type="InterPro" id="IPR012910">
    <property type="entry name" value="Plug_dom"/>
</dbReference>
<evidence type="ECO:0000256" key="11">
    <source>
        <dbReference type="PROSITE-ProRule" id="PRU01360"/>
    </source>
</evidence>
<evidence type="ECO:0000256" key="12">
    <source>
        <dbReference type="RuleBase" id="RU003357"/>
    </source>
</evidence>
<dbReference type="Gene3D" id="2.170.130.10">
    <property type="entry name" value="TonB-dependent receptor, plug domain"/>
    <property type="match status" value="1"/>
</dbReference>
<dbReference type="Pfam" id="PF00593">
    <property type="entry name" value="TonB_dep_Rec_b-barrel"/>
    <property type="match status" value="1"/>
</dbReference>
<dbReference type="InterPro" id="IPR000531">
    <property type="entry name" value="Beta-barrel_TonB"/>
</dbReference>
<dbReference type="PANTHER" id="PTHR30069">
    <property type="entry name" value="TONB-DEPENDENT OUTER MEMBRANE RECEPTOR"/>
    <property type="match status" value="1"/>
</dbReference>